<feature type="transmembrane region" description="Helical" evidence="10">
    <location>
        <begin position="28"/>
        <end position="51"/>
    </location>
</feature>
<keyword evidence="4 10" id="KW-1003">Cell membrane</keyword>
<comment type="subcellular location">
    <subcellularLocation>
        <location evidence="1 10">Cell membrane</location>
        <topology evidence="1 10">Multi-pass membrane protein</topology>
    </subcellularLocation>
</comment>
<dbReference type="InterPro" id="IPR036019">
    <property type="entry name" value="MscL_channel"/>
</dbReference>
<evidence type="ECO:0000256" key="1">
    <source>
        <dbReference type="ARBA" id="ARBA00004651"/>
    </source>
</evidence>
<evidence type="ECO:0000256" key="2">
    <source>
        <dbReference type="ARBA" id="ARBA00007254"/>
    </source>
</evidence>
<comment type="subunit">
    <text evidence="10">Homopentamer.</text>
</comment>
<organism evidence="11">
    <name type="scientific">Oscillatoriales cyanobacterium SpSt-402</name>
    <dbReference type="NCBI Taxonomy" id="2282168"/>
    <lineage>
        <taxon>Bacteria</taxon>
        <taxon>Bacillati</taxon>
        <taxon>Cyanobacteriota</taxon>
        <taxon>Cyanophyceae</taxon>
        <taxon>Oscillatoriophycideae</taxon>
        <taxon>Oscillatoriales</taxon>
    </lineage>
</organism>
<name>A0A832H027_9CYAN</name>
<reference evidence="11" key="1">
    <citation type="journal article" date="2020" name="mSystems">
        <title>Genome- and Community-Level Interaction Insights into Carbon Utilization and Element Cycling Functions of Hydrothermarchaeota in Hydrothermal Sediment.</title>
        <authorList>
            <person name="Zhou Z."/>
            <person name="Liu Y."/>
            <person name="Xu W."/>
            <person name="Pan J."/>
            <person name="Luo Z.H."/>
            <person name="Li M."/>
        </authorList>
    </citation>
    <scope>NUCLEOTIDE SEQUENCE [LARGE SCALE GENOMIC DNA]</scope>
    <source>
        <strain evidence="11">SpSt-402</strain>
    </source>
</reference>
<dbReference type="EMBL" id="DSRD01000192">
    <property type="protein sequence ID" value="HGW93224.1"/>
    <property type="molecule type" value="Genomic_DNA"/>
</dbReference>
<evidence type="ECO:0000256" key="4">
    <source>
        <dbReference type="ARBA" id="ARBA00022475"/>
    </source>
</evidence>
<evidence type="ECO:0000313" key="11">
    <source>
        <dbReference type="EMBL" id="HGW93224.1"/>
    </source>
</evidence>
<dbReference type="Pfam" id="PF01741">
    <property type="entry name" value="MscL"/>
    <property type="match status" value="1"/>
</dbReference>
<keyword evidence="6 10" id="KW-1133">Transmembrane helix</keyword>
<dbReference type="InterPro" id="IPR019823">
    <property type="entry name" value="Mechanosensitive_channel_CS"/>
</dbReference>
<keyword evidence="7 10" id="KW-0406">Ion transport</keyword>
<comment type="similarity">
    <text evidence="2 10">Belongs to the MscL family.</text>
</comment>
<evidence type="ECO:0000256" key="7">
    <source>
        <dbReference type="ARBA" id="ARBA00023065"/>
    </source>
</evidence>
<dbReference type="PANTHER" id="PTHR30266">
    <property type="entry name" value="MECHANOSENSITIVE CHANNEL MSCL"/>
    <property type="match status" value="1"/>
</dbReference>
<dbReference type="InterPro" id="IPR037673">
    <property type="entry name" value="MSC/AndL"/>
</dbReference>
<dbReference type="Gene3D" id="1.10.1200.120">
    <property type="entry name" value="Large-conductance mechanosensitive channel, MscL, domain 1"/>
    <property type="match status" value="1"/>
</dbReference>
<sequence length="134" mass="14941">MARRGRSAATGFLRDFQEFIMRGNVVDLAVAVIIGGAFGKIVDAFVTWLMSVLLDPVLKRAGVDQLKNLPYGLGELAVAIVNFIVIAFVIYLLIRAVEKFLRRHEESPPPDPVLESQERLTAAIDRLTDTFNRQ</sequence>
<gene>
    <name evidence="10 11" type="primary">mscL</name>
    <name evidence="11" type="ORF">ENR47_02905</name>
</gene>
<accession>A0A832H027</accession>
<proteinExistence type="inferred from homology"/>
<evidence type="ECO:0000256" key="8">
    <source>
        <dbReference type="ARBA" id="ARBA00023136"/>
    </source>
</evidence>
<evidence type="ECO:0000256" key="10">
    <source>
        <dbReference type="HAMAP-Rule" id="MF_00115"/>
    </source>
</evidence>
<protein>
    <recommendedName>
        <fullName evidence="10">Large-conductance mechanosensitive channel</fullName>
    </recommendedName>
</protein>
<dbReference type="SUPFAM" id="SSF81330">
    <property type="entry name" value="Gated mechanosensitive channel"/>
    <property type="match status" value="1"/>
</dbReference>
<keyword evidence="8 10" id="KW-0472">Membrane</keyword>
<dbReference type="HAMAP" id="MF_00115">
    <property type="entry name" value="MscL"/>
    <property type="match status" value="1"/>
</dbReference>
<dbReference type="PROSITE" id="PS01327">
    <property type="entry name" value="MSCL"/>
    <property type="match status" value="1"/>
</dbReference>
<comment type="caution">
    <text evidence="11">The sequence shown here is derived from an EMBL/GenBank/DDBJ whole genome shotgun (WGS) entry which is preliminary data.</text>
</comment>
<dbReference type="NCBIfam" id="TIGR00220">
    <property type="entry name" value="mscL"/>
    <property type="match status" value="1"/>
</dbReference>
<dbReference type="PRINTS" id="PR01264">
    <property type="entry name" value="MECHCHANNEL"/>
</dbReference>
<evidence type="ECO:0000256" key="3">
    <source>
        <dbReference type="ARBA" id="ARBA00022448"/>
    </source>
</evidence>
<evidence type="ECO:0000256" key="6">
    <source>
        <dbReference type="ARBA" id="ARBA00022989"/>
    </source>
</evidence>
<evidence type="ECO:0000256" key="5">
    <source>
        <dbReference type="ARBA" id="ARBA00022692"/>
    </source>
</evidence>
<dbReference type="AlphaFoldDB" id="A0A832H027"/>
<keyword evidence="5 10" id="KW-0812">Transmembrane</keyword>
<dbReference type="InterPro" id="IPR001185">
    <property type="entry name" value="MS_channel"/>
</dbReference>
<evidence type="ECO:0000256" key="9">
    <source>
        <dbReference type="ARBA" id="ARBA00023303"/>
    </source>
</evidence>
<keyword evidence="3 10" id="KW-0813">Transport</keyword>
<comment type="function">
    <text evidence="10">Channel that opens in response to stretch forces in the membrane lipid bilayer. May participate in the regulation of osmotic pressure changes within the cell.</text>
</comment>
<dbReference type="GO" id="GO:0008381">
    <property type="term" value="F:mechanosensitive monoatomic ion channel activity"/>
    <property type="evidence" value="ECO:0007669"/>
    <property type="project" value="UniProtKB-UniRule"/>
</dbReference>
<keyword evidence="9 10" id="KW-0407">Ion channel</keyword>
<dbReference type="GO" id="GO:0005886">
    <property type="term" value="C:plasma membrane"/>
    <property type="evidence" value="ECO:0007669"/>
    <property type="project" value="UniProtKB-SubCell"/>
</dbReference>
<dbReference type="PANTHER" id="PTHR30266:SF2">
    <property type="entry name" value="LARGE-CONDUCTANCE MECHANOSENSITIVE CHANNEL"/>
    <property type="match status" value="1"/>
</dbReference>
<feature type="transmembrane region" description="Helical" evidence="10">
    <location>
        <begin position="71"/>
        <end position="94"/>
    </location>
</feature>